<dbReference type="Gene3D" id="3.20.20.410">
    <property type="entry name" value="Protein of unknown function UPF0759"/>
    <property type="match status" value="1"/>
</dbReference>
<evidence type="ECO:0000313" key="1">
    <source>
        <dbReference type="EMBL" id="GAK47385.1"/>
    </source>
</evidence>
<sequence>MITIGLTTWTEHPGLIGGETRKVRLTEYAGFFPLVEVDTSFYGIPSSSTIEKWQSEVPENFQFILKANQLMTRHDEGKEEVDELTRMQAFRDFKKAIRPLVKAGQLKTILFQFPPFFIRSVVNFQWLERIRREMGDLPIAVEFRSPTWYQPAVVDDLMAYLTSINMTHVIADEPHNLSNGVPFVPTVTTPKLALLRLHGQNQAGWLDKSKDWRGKRTLYHYSDEELAKFAEAVKTLADQAEEVCVIFNNNAGRDAAPNALTVKSQLNLEWHGLGPQQLDLF</sequence>
<keyword evidence="2" id="KW-1185">Reference proteome</keyword>
<name>A0A081BH67_9LACO</name>
<dbReference type="InterPro" id="IPR002763">
    <property type="entry name" value="DUF72"/>
</dbReference>
<dbReference type="SUPFAM" id="SSF117396">
    <property type="entry name" value="TM1631-like"/>
    <property type="match status" value="1"/>
</dbReference>
<dbReference type="EMBL" id="BBJM01000005">
    <property type="protein sequence ID" value="GAK47385.1"/>
    <property type="molecule type" value="Genomic_DNA"/>
</dbReference>
<gene>
    <name evidence="1" type="ORF">LOSG293_050550</name>
</gene>
<protein>
    <recommendedName>
        <fullName evidence="3">DUF72 domain-containing protein</fullName>
    </recommendedName>
</protein>
<evidence type="ECO:0000313" key="2">
    <source>
        <dbReference type="Proteomes" id="UP000028700"/>
    </source>
</evidence>
<dbReference type="Proteomes" id="UP000028700">
    <property type="component" value="Unassembled WGS sequence"/>
</dbReference>
<proteinExistence type="predicted"/>
<dbReference type="InterPro" id="IPR036520">
    <property type="entry name" value="UPF0759_sf"/>
</dbReference>
<dbReference type="AlphaFoldDB" id="A0A081BH67"/>
<dbReference type="PANTHER" id="PTHR30348:SF13">
    <property type="entry name" value="UPF0759 PROTEIN YUNF"/>
    <property type="match status" value="1"/>
</dbReference>
<dbReference type="Pfam" id="PF01904">
    <property type="entry name" value="DUF72"/>
    <property type="match status" value="1"/>
</dbReference>
<dbReference type="STRING" id="1291743.LOSG293_050550"/>
<dbReference type="PANTHER" id="PTHR30348">
    <property type="entry name" value="UNCHARACTERIZED PROTEIN YECE"/>
    <property type="match status" value="1"/>
</dbReference>
<dbReference type="OrthoDB" id="9780310at2"/>
<reference evidence="1" key="1">
    <citation type="journal article" date="2014" name="Genome Announc.">
        <title>Draft Genome Sequence of Lactobacillus oryzae Strain SG293T.</title>
        <authorList>
            <person name="Tanizawa Y."/>
            <person name="Fujisawa T."/>
            <person name="Mochizuki T."/>
            <person name="Kaminuma E."/>
            <person name="Nakamura Y."/>
            <person name="Tohno M."/>
        </authorList>
    </citation>
    <scope>NUCLEOTIDE SEQUENCE [LARGE SCALE GENOMIC DNA]</scope>
    <source>
        <strain evidence="1">SG293</strain>
    </source>
</reference>
<evidence type="ECO:0008006" key="3">
    <source>
        <dbReference type="Google" id="ProtNLM"/>
    </source>
</evidence>
<dbReference type="RefSeq" id="WP_034526598.1">
    <property type="nucleotide sequence ID" value="NZ_BBJM01000005.1"/>
</dbReference>
<dbReference type="eggNOG" id="COG1801">
    <property type="taxonomic scope" value="Bacteria"/>
</dbReference>
<comment type="caution">
    <text evidence="1">The sequence shown here is derived from an EMBL/GenBank/DDBJ whole genome shotgun (WGS) entry which is preliminary data.</text>
</comment>
<accession>A0A081BH67</accession>
<organism evidence="1 2">
    <name type="scientific">Secundilactobacillus oryzae JCM 18671</name>
    <dbReference type="NCBI Taxonomy" id="1291743"/>
    <lineage>
        <taxon>Bacteria</taxon>
        <taxon>Bacillati</taxon>
        <taxon>Bacillota</taxon>
        <taxon>Bacilli</taxon>
        <taxon>Lactobacillales</taxon>
        <taxon>Lactobacillaceae</taxon>
        <taxon>Secundilactobacillus</taxon>
    </lineage>
</organism>